<keyword evidence="8" id="KW-1185">Reference proteome</keyword>
<dbReference type="GO" id="GO:0016705">
    <property type="term" value="F:oxidoreductase activity, acting on paired donors, with incorporation or reduction of molecular oxygen"/>
    <property type="evidence" value="ECO:0007669"/>
    <property type="project" value="InterPro"/>
</dbReference>
<evidence type="ECO:0000256" key="2">
    <source>
        <dbReference type="ARBA" id="ARBA00010617"/>
    </source>
</evidence>
<dbReference type="GO" id="GO:0004497">
    <property type="term" value="F:monooxygenase activity"/>
    <property type="evidence" value="ECO:0007669"/>
    <property type="project" value="InterPro"/>
</dbReference>
<dbReference type="PANTHER" id="PTHR46206:SF1">
    <property type="entry name" value="P450, PUTATIVE (EUROFUNG)-RELATED"/>
    <property type="match status" value="1"/>
</dbReference>
<keyword evidence="4" id="KW-0560">Oxidoreductase</keyword>
<evidence type="ECO:0000256" key="6">
    <source>
        <dbReference type="ARBA" id="ARBA00023033"/>
    </source>
</evidence>
<comment type="cofactor">
    <cofactor evidence="1">
        <name>heme</name>
        <dbReference type="ChEBI" id="CHEBI:30413"/>
    </cofactor>
</comment>
<evidence type="ECO:0000256" key="5">
    <source>
        <dbReference type="ARBA" id="ARBA00023004"/>
    </source>
</evidence>
<dbReference type="PANTHER" id="PTHR46206">
    <property type="entry name" value="CYTOCHROME P450"/>
    <property type="match status" value="1"/>
</dbReference>
<dbReference type="OrthoDB" id="1844152at2759"/>
<dbReference type="InterPro" id="IPR036396">
    <property type="entry name" value="Cyt_P450_sf"/>
</dbReference>
<proteinExistence type="inferred from homology"/>
<dbReference type="GO" id="GO:0005506">
    <property type="term" value="F:iron ion binding"/>
    <property type="evidence" value="ECO:0007669"/>
    <property type="project" value="InterPro"/>
</dbReference>
<dbReference type="Gene3D" id="1.10.630.10">
    <property type="entry name" value="Cytochrome P450"/>
    <property type="match status" value="1"/>
</dbReference>
<dbReference type="AlphaFoldDB" id="A0A9P5NP75"/>
<comment type="similarity">
    <text evidence="2">Belongs to the cytochrome P450 family.</text>
</comment>
<evidence type="ECO:0000256" key="4">
    <source>
        <dbReference type="ARBA" id="ARBA00023002"/>
    </source>
</evidence>
<dbReference type="GO" id="GO:0020037">
    <property type="term" value="F:heme binding"/>
    <property type="evidence" value="ECO:0007669"/>
    <property type="project" value="InterPro"/>
</dbReference>
<dbReference type="CDD" id="cd11041">
    <property type="entry name" value="CYP503A1-like"/>
    <property type="match status" value="1"/>
</dbReference>
<dbReference type="InterPro" id="IPR001128">
    <property type="entry name" value="Cyt_P450"/>
</dbReference>
<sequence>MAFLIQGRSVLEEASRRFGAEGIFKMQFFSGWNVFVLSPKYVADLRGSRDKDLSLYHAQMTYILALDQTVGAVDSDEDDLHNKILQRMLASNYSENGVDLHDESVQALAEIFPMEDDEWHSVTCYDNILYLISRVTNRFYVGEPLCRDPKYIALVMDFVQGVPKAGMLINLFPYFLRPFIGPYLSPLPRYEHQATALFGDILRHRIAMFEEYGKEWEAKPRDMITWFLEESEPHQRDPTKIAIRLLRVNFAGLMSTSFFLPQILFKLALSPEYIGPVRDQIDSTIRKYGWTKEGISKMYKLDSFIREVSRLKGFSALVLHRKVMNPSGFSFHDGLTVPYGTHISVASSIANEELDEMNIKHQLTSPAMNNLFYGVGKHACPGRFL</sequence>
<keyword evidence="6" id="KW-0503">Monooxygenase</keyword>
<dbReference type="EMBL" id="JADNYJ010000048">
    <property type="protein sequence ID" value="KAF8900300.1"/>
    <property type="molecule type" value="Genomic_DNA"/>
</dbReference>
<reference evidence="7" key="1">
    <citation type="submission" date="2020-11" db="EMBL/GenBank/DDBJ databases">
        <authorList>
            <consortium name="DOE Joint Genome Institute"/>
            <person name="Ahrendt S."/>
            <person name="Riley R."/>
            <person name="Andreopoulos W."/>
            <person name="LaButti K."/>
            <person name="Pangilinan J."/>
            <person name="Ruiz-duenas F.J."/>
            <person name="Barrasa J.M."/>
            <person name="Sanchez-Garcia M."/>
            <person name="Camarero S."/>
            <person name="Miyauchi S."/>
            <person name="Serrano A."/>
            <person name="Linde D."/>
            <person name="Babiker R."/>
            <person name="Drula E."/>
            <person name="Ayuso-Fernandez I."/>
            <person name="Pacheco R."/>
            <person name="Padilla G."/>
            <person name="Ferreira P."/>
            <person name="Barriuso J."/>
            <person name="Kellner H."/>
            <person name="Castanera R."/>
            <person name="Alfaro M."/>
            <person name="Ramirez L."/>
            <person name="Pisabarro A.G."/>
            <person name="Kuo A."/>
            <person name="Tritt A."/>
            <person name="Lipzen A."/>
            <person name="He G."/>
            <person name="Yan M."/>
            <person name="Ng V."/>
            <person name="Cullen D."/>
            <person name="Martin F."/>
            <person name="Rosso M.-N."/>
            <person name="Henrissat B."/>
            <person name="Hibbett D."/>
            <person name="Martinez A.T."/>
            <person name="Grigoriev I.V."/>
        </authorList>
    </citation>
    <scope>NUCLEOTIDE SEQUENCE</scope>
    <source>
        <strain evidence="7">AH 44721</strain>
    </source>
</reference>
<dbReference type="Pfam" id="PF00067">
    <property type="entry name" value="p450"/>
    <property type="match status" value="1"/>
</dbReference>
<keyword evidence="3" id="KW-0479">Metal-binding</keyword>
<evidence type="ECO:0000313" key="8">
    <source>
        <dbReference type="Proteomes" id="UP000724874"/>
    </source>
</evidence>
<name>A0A9P5NP75_GYMJU</name>
<evidence type="ECO:0000256" key="3">
    <source>
        <dbReference type="ARBA" id="ARBA00022723"/>
    </source>
</evidence>
<evidence type="ECO:0000313" key="7">
    <source>
        <dbReference type="EMBL" id="KAF8900300.1"/>
    </source>
</evidence>
<dbReference type="SUPFAM" id="SSF48264">
    <property type="entry name" value="Cytochrome P450"/>
    <property type="match status" value="1"/>
</dbReference>
<comment type="caution">
    <text evidence="7">The sequence shown here is derived from an EMBL/GenBank/DDBJ whole genome shotgun (WGS) entry which is preliminary data.</text>
</comment>
<evidence type="ECO:0000256" key="1">
    <source>
        <dbReference type="ARBA" id="ARBA00001971"/>
    </source>
</evidence>
<accession>A0A9P5NP75</accession>
<protein>
    <submittedName>
        <fullName evidence="7">Cytochrome P450</fullName>
    </submittedName>
</protein>
<keyword evidence="5" id="KW-0408">Iron</keyword>
<organism evidence="7 8">
    <name type="scientific">Gymnopilus junonius</name>
    <name type="common">Spectacular rustgill mushroom</name>
    <name type="synonym">Gymnopilus spectabilis subsp. junonius</name>
    <dbReference type="NCBI Taxonomy" id="109634"/>
    <lineage>
        <taxon>Eukaryota</taxon>
        <taxon>Fungi</taxon>
        <taxon>Dikarya</taxon>
        <taxon>Basidiomycota</taxon>
        <taxon>Agaricomycotina</taxon>
        <taxon>Agaricomycetes</taxon>
        <taxon>Agaricomycetidae</taxon>
        <taxon>Agaricales</taxon>
        <taxon>Agaricineae</taxon>
        <taxon>Hymenogastraceae</taxon>
        <taxon>Gymnopilus</taxon>
    </lineage>
</organism>
<gene>
    <name evidence="7" type="ORF">CPB84DRAFT_1962476</name>
</gene>
<dbReference type="Proteomes" id="UP000724874">
    <property type="component" value="Unassembled WGS sequence"/>
</dbReference>